<evidence type="ECO:0000313" key="2">
    <source>
        <dbReference type="Proteomes" id="UP000009168"/>
    </source>
</evidence>
<dbReference type="EMBL" id="GG662738">
    <property type="protein sequence ID" value="EAR93074.1"/>
    <property type="molecule type" value="Genomic_DNA"/>
</dbReference>
<gene>
    <name evidence="1" type="ORF">TTHERM_00449190</name>
</gene>
<dbReference type="InParanoid" id="Q238Z6"/>
<dbReference type="RefSeq" id="XP_001013319.1">
    <property type="nucleotide sequence ID" value="XM_001013319.1"/>
</dbReference>
<reference evidence="2" key="1">
    <citation type="journal article" date="2006" name="PLoS Biol.">
        <title>Macronuclear genome sequence of the ciliate Tetrahymena thermophila, a model eukaryote.</title>
        <authorList>
            <person name="Eisen J.A."/>
            <person name="Coyne R.S."/>
            <person name="Wu M."/>
            <person name="Wu D."/>
            <person name="Thiagarajan M."/>
            <person name="Wortman J.R."/>
            <person name="Badger J.H."/>
            <person name="Ren Q."/>
            <person name="Amedeo P."/>
            <person name="Jones K.M."/>
            <person name="Tallon L.J."/>
            <person name="Delcher A.L."/>
            <person name="Salzberg S.L."/>
            <person name="Silva J.C."/>
            <person name="Haas B.J."/>
            <person name="Majoros W.H."/>
            <person name="Farzad M."/>
            <person name="Carlton J.M."/>
            <person name="Smith R.K. Jr."/>
            <person name="Garg J."/>
            <person name="Pearlman R.E."/>
            <person name="Karrer K.M."/>
            <person name="Sun L."/>
            <person name="Manning G."/>
            <person name="Elde N.C."/>
            <person name="Turkewitz A.P."/>
            <person name="Asai D.J."/>
            <person name="Wilkes D.E."/>
            <person name="Wang Y."/>
            <person name="Cai H."/>
            <person name="Collins K."/>
            <person name="Stewart B.A."/>
            <person name="Lee S.R."/>
            <person name="Wilamowska K."/>
            <person name="Weinberg Z."/>
            <person name="Ruzzo W.L."/>
            <person name="Wloga D."/>
            <person name="Gaertig J."/>
            <person name="Frankel J."/>
            <person name="Tsao C.-C."/>
            <person name="Gorovsky M.A."/>
            <person name="Keeling P.J."/>
            <person name="Waller R.F."/>
            <person name="Patron N.J."/>
            <person name="Cherry J.M."/>
            <person name="Stover N.A."/>
            <person name="Krieger C.J."/>
            <person name="del Toro C."/>
            <person name="Ryder H.F."/>
            <person name="Williamson S.C."/>
            <person name="Barbeau R.A."/>
            <person name="Hamilton E.P."/>
            <person name="Orias E."/>
        </authorList>
    </citation>
    <scope>NUCLEOTIDE SEQUENCE [LARGE SCALE GENOMIC DNA]</scope>
    <source>
        <strain evidence="2">SB210</strain>
    </source>
</reference>
<dbReference type="KEGG" id="tet:TTHERM_00449190"/>
<sequence>MEEIKDDQFLQIKQEMQDISKQVFQQMIGGYQRIPSKIDIQEFGITQQFTCALTFQTMKQPAKTKNCQHFWGIELEYLKVLKQCPCKQPITEDNIIIDELLNRLIKITNQLNDIYFSQDERFRFQNEVFLFQKSLIFFPCYEQQAFPKPLIFLQEHIKSAQGLCLNYNFSFKKKDLTQVKYKTIARVCQQLCLYDFENLNFNSQIEYCQFCGKSIDVFNFQIDDYLMKVRSLLQYLELKGIDSSQESVNMMHGKFKIQKQLYTMENISSKLSQIQQTSQ</sequence>
<dbReference type="HOGENOM" id="CLU_999206_0_0_1"/>
<dbReference type="GeneID" id="7845800"/>
<protein>
    <submittedName>
        <fullName evidence="1">Uncharacterized protein</fullName>
    </submittedName>
</protein>
<organism evidence="1 2">
    <name type="scientific">Tetrahymena thermophila (strain SB210)</name>
    <dbReference type="NCBI Taxonomy" id="312017"/>
    <lineage>
        <taxon>Eukaryota</taxon>
        <taxon>Sar</taxon>
        <taxon>Alveolata</taxon>
        <taxon>Ciliophora</taxon>
        <taxon>Intramacronucleata</taxon>
        <taxon>Oligohymenophorea</taxon>
        <taxon>Hymenostomatida</taxon>
        <taxon>Tetrahymenina</taxon>
        <taxon>Tetrahymenidae</taxon>
        <taxon>Tetrahymena</taxon>
    </lineage>
</organism>
<proteinExistence type="predicted"/>
<dbReference type="Gene3D" id="3.30.40.10">
    <property type="entry name" value="Zinc/RING finger domain, C3HC4 (zinc finger)"/>
    <property type="match status" value="1"/>
</dbReference>
<evidence type="ECO:0000313" key="1">
    <source>
        <dbReference type="EMBL" id="EAR93074.1"/>
    </source>
</evidence>
<dbReference type="Proteomes" id="UP000009168">
    <property type="component" value="Unassembled WGS sequence"/>
</dbReference>
<dbReference type="AlphaFoldDB" id="Q238Z6"/>
<accession>Q238Z6</accession>
<keyword evidence="2" id="KW-1185">Reference proteome</keyword>
<name>Q238Z6_TETTS</name>
<dbReference type="InterPro" id="IPR013083">
    <property type="entry name" value="Znf_RING/FYVE/PHD"/>
</dbReference>